<dbReference type="EMBL" id="AQGS01000824">
    <property type="protein sequence ID" value="EPS36737.1"/>
    <property type="molecule type" value="Genomic_DNA"/>
</dbReference>
<gene>
    <name evidence="2" type="ORF">H072_9727</name>
</gene>
<evidence type="ECO:0000313" key="3">
    <source>
        <dbReference type="Proteomes" id="UP000015100"/>
    </source>
</evidence>
<feature type="compositionally biased region" description="Acidic residues" evidence="1">
    <location>
        <begin position="119"/>
        <end position="128"/>
    </location>
</feature>
<dbReference type="HOGENOM" id="CLU_2049140_0_0_1"/>
<proteinExistence type="predicted"/>
<feature type="compositionally biased region" description="Basic and acidic residues" evidence="1">
    <location>
        <begin position="79"/>
        <end position="95"/>
    </location>
</feature>
<evidence type="ECO:0000313" key="2">
    <source>
        <dbReference type="EMBL" id="EPS36737.1"/>
    </source>
</evidence>
<keyword evidence="3" id="KW-1185">Reference proteome</keyword>
<reference evidence="2 3" key="1">
    <citation type="journal article" date="2013" name="PLoS Genet.">
        <title>Genomic mechanisms accounting for the adaptation to parasitism in nematode-trapping fungi.</title>
        <authorList>
            <person name="Meerupati T."/>
            <person name="Andersson K.M."/>
            <person name="Friman E."/>
            <person name="Kumar D."/>
            <person name="Tunlid A."/>
            <person name="Ahren D."/>
        </authorList>
    </citation>
    <scope>NUCLEOTIDE SEQUENCE [LARGE SCALE GENOMIC DNA]</scope>
    <source>
        <strain evidence="2 3">CBS 200.50</strain>
    </source>
</reference>
<feature type="compositionally biased region" description="Polar residues" evidence="1">
    <location>
        <begin position="69"/>
        <end position="78"/>
    </location>
</feature>
<organism evidence="2 3">
    <name type="scientific">Dactylellina haptotyla (strain CBS 200.50)</name>
    <name type="common">Nematode-trapping fungus</name>
    <name type="synonym">Monacrosporium haptotylum</name>
    <dbReference type="NCBI Taxonomy" id="1284197"/>
    <lineage>
        <taxon>Eukaryota</taxon>
        <taxon>Fungi</taxon>
        <taxon>Dikarya</taxon>
        <taxon>Ascomycota</taxon>
        <taxon>Pezizomycotina</taxon>
        <taxon>Orbiliomycetes</taxon>
        <taxon>Orbiliales</taxon>
        <taxon>Orbiliaceae</taxon>
        <taxon>Dactylellina</taxon>
    </lineage>
</organism>
<dbReference type="OMA" id="ATHTTQM"/>
<evidence type="ECO:0000256" key="1">
    <source>
        <dbReference type="SAM" id="MobiDB-lite"/>
    </source>
</evidence>
<reference evidence="3" key="2">
    <citation type="submission" date="2013-04" db="EMBL/GenBank/DDBJ databases">
        <title>Genomic mechanisms accounting for the adaptation to parasitism in nematode-trapping fungi.</title>
        <authorList>
            <person name="Ahren D.G."/>
        </authorList>
    </citation>
    <scope>NUCLEOTIDE SEQUENCE [LARGE SCALE GENOMIC DNA]</scope>
    <source>
        <strain evidence="3">CBS 200.50</strain>
    </source>
</reference>
<feature type="compositionally biased region" description="Basic residues" evidence="1">
    <location>
        <begin position="35"/>
        <end position="52"/>
    </location>
</feature>
<dbReference type="AlphaFoldDB" id="S8BNB0"/>
<accession>S8BNB0</accession>
<name>S8BNB0_DACHA</name>
<feature type="region of interest" description="Disordered" evidence="1">
    <location>
        <begin position="1"/>
        <end position="128"/>
    </location>
</feature>
<comment type="caution">
    <text evidence="2">The sequence shown here is derived from an EMBL/GenBank/DDBJ whole genome shotgun (WGS) entry which is preliminary data.</text>
</comment>
<dbReference type="Proteomes" id="UP000015100">
    <property type="component" value="Unassembled WGS sequence"/>
</dbReference>
<sequence length="128" mass="14142">MASSATHTTQMASSALSSFLQARHARVPSSDVSRALRRKHQRGQQKKKRSRSHAPVDDGGEGERQQEGSVSDVSPGTSKNDRVKTAAISKEERAIRQRILTMRENKRKGKPILPSENIADSDESEDSF</sequence>
<feature type="compositionally biased region" description="Polar residues" evidence="1">
    <location>
        <begin position="1"/>
        <end position="20"/>
    </location>
</feature>
<dbReference type="OrthoDB" id="5377733at2759"/>
<protein>
    <submittedName>
        <fullName evidence="2">Uncharacterized protein</fullName>
    </submittedName>
</protein>